<evidence type="ECO:0000313" key="2">
    <source>
        <dbReference type="EMBL" id="CAK9043583.1"/>
    </source>
</evidence>
<keyword evidence="3" id="KW-1185">Reference proteome</keyword>
<name>A0ABP0LXD9_9DINO</name>
<comment type="caution">
    <text evidence="2">The sequence shown here is derived from an EMBL/GenBank/DDBJ whole genome shotgun (WGS) entry which is preliminary data.</text>
</comment>
<evidence type="ECO:0000313" key="3">
    <source>
        <dbReference type="Proteomes" id="UP001642484"/>
    </source>
</evidence>
<dbReference type="EMBL" id="CAXAMN010014503">
    <property type="protein sequence ID" value="CAK9043583.1"/>
    <property type="molecule type" value="Genomic_DNA"/>
</dbReference>
<evidence type="ECO:0000256" key="1">
    <source>
        <dbReference type="SAM" id="MobiDB-lite"/>
    </source>
</evidence>
<feature type="region of interest" description="Disordered" evidence="1">
    <location>
        <begin position="92"/>
        <end position="114"/>
    </location>
</feature>
<sequence>MVADQRSVRTAGGASTQVGHAVERMDQAWPEVIPCQRGVVWRIQWLTAGFPQRSLQLMFSRSETTWFELNDRCCDSDLDTNSCTECLRRQQKRGHAQSYHFSFESTPGLDASRS</sequence>
<dbReference type="Proteomes" id="UP001642484">
    <property type="component" value="Unassembled WGS sequence"/>
</dbReference>
<accession>A0ABP0LXD9</accession>
<feature type="region of interest" description="Disordered" evidence="1">
    <location>
        <begin position="1"/>
        <end position="20"/>
    </location>
</feature>
<protein>
    <submittedName>
        <fullName evidence="2">Uncharacterized protein</fullName>
    </submittedName>
</protein>
<proteinExistence type="predicted"/>
<reference evidence="2 3" key="1">
    <citation type="submission" date="2024-02" db="EMBL/GenBank/DDBJ databases">
        <authorList>
            <person name="Chen Y."/>
            <person name="Shah S."/>
            <person name="Dougan E. K."/>
            <person name="Thang M."/>
            <person name="Chan C."/>
        </authorList>
    </citation>
    <scope>NUCLEOTIDE SEQUENCE [LARGE SCALE GENOMIC DNA]</scope>
</reference>
<organism evidence="2 3">
    <name type="scientific">Durusdinium trenchii</name>
    <dbReference type="NCBI Taxonomy" id="1381693"/>
    <lineage>
        <taxon>Eukaryota</taxon>
        <taxon>Sar</taxon>
        <taxon>Alveolata</taxon>
        <taxon>Dinophyceae</taxon>
        <taxon>Suessiales</taxon>
        <taxon>Symbiodiniaceae</taxon>
        <taxon>Durusdinium</taxon>
    </lineage>
</organism>
<gene>
    <name evidence="2" type="ORF">CCMP2556_LOCUS23056</name>
</gene>